<dbReference type="AlphaFoldDB" id="A0A0D6LP99"/>
<keyword evidence="4" id="KW-1003">Cell membrane</keyword>
<keyword evidence="12" id="KW-1071">Ligand-gated ion channel</keyword>
<keyword evidence="6 17" id="KW-1133">Transmembrane helix</keyword>
<gene>
    <name evidence="20" type="ORF">ANCCEY_07218</name>
</gene>
<dbReference type="FunFam" id="3.40.190.10:FF:000078">
    <property type="entry name" value="glutamate receptor ionotropic, NMDA 3B"/>
    <property type="match status" value="1"/>
</dbReference>
<dbReference type="Pfam" id="PF00060">
    <property type="entry name" value="Lig_chan"/>
    <property type="match status" value="1"/>
</dbReference>
<evidence type="ECO:0000256" key="11">
    <source>
        <dbReference type="ARBA" id="ARBA00023180"/>
    </source>
</evidence>
<dbReference type="FunFam" id="1.10.287.70:FF:000143">
    <property type="entry name" value="Probable glutamate receptor"/>
    <property type="match status" value="1"/>
</dbReference>
<proteinExistence type="inferred from homology"/>
<keyword evidence="9 17" id="KW-0472">Membrane</keyword>
<evidence type="ECO:0000256" key="16">
    <source>
        <dbReference type="SAM" id="MobiDB-lite"/>
    </source>
</evidence>
<feature type="site" description="Crucial to convey clamshell closure to channel opening" evidence="15">
    <location>
        <position position="319"/>
    </location>
</feature>
<keyword evidence="8" id="KW-0406">Ion transport</keyword>
<sequence length="543" mass="60908">MPARITEFTPGKRTENLLEIQNLRGLTGDLRRLNGNPAKSNYSMRIQLLGYSGKLEDIGFWEPATEVHVNMSGDSREQLRKNVQVSDELKPHFRVTTIMVRLIEGFTYTIHAVKDGKYGNDVYGNGSWDGMIGEILRGEAEMAVAPLTVNFRRSEVVSFTKPFLSLGISILYKVKLLQSCTRRLPTGPLLISQPTLMANLAGNTCGNRVAVCVTLGMYTVSRVTPYEWNLNFSCCTAHQPHPGAAFVDSPVELSNNYSFWNTLWYVTSTMLKGGCDFGPRAVSTRLLGGTWWVFTLVIISAYTANLAAVLTVSRPFIPIKNLDDLANQTAISYGTIKGGSTMQFFQESKISAHVKMWEYMRNRDVFVNGNREGVEMVLSEQSASESEWTDRISRQILLYQKRGVIEMKKTKWWRSKWVELPASLLKGATCSGTGSAVKQQRFSLSLHNVAGLFIILGAGLLFGFGTVIIELFIRCRQLAKKENLSFWAELISELRFALNLNKIEDHHSRKKSMKQNGAMAPEPPQHSTQLLHNGNSSVMRRKN</sequence>
<evidence type="ECO:0000256" key="13">
    <source>
        <dbReference type="ARBA" id="ARBA00023303"/>
    </source>
</evidence>
<feature type="binding site" evidence="14">
    <location>
        <position position="340"/>
    </location>
    <ligand>
        <name>L-glutamate</name>
        <dbReference type="ChEBI" id="CHEBI:29985"/>
    </ligand>
</feature>
<dbReference type="GO" id="GO:0038023">
    <property type="term" value="F:signaling receptor activity"/>
    <property type="evidence" value="ECO:0007669"/>
    <property type="project" value="InterPro"/>
</dbReference>
<keyword evidence="5 17" id="KW-0812">Transmembrane</keyword>
<accession>A0A0D6LP99</accession>
<evidence type="ECO:0000256" key="6">
    <source>
        <dbReference type="ARBA" id="ARBA00022989"/>
    </source>
</evidence>
<feature type="binding site" evidence="14">
    <location>
        <position position="153"/>
    </location>
    <ligand>
        <name>L-glutamate</name>
        <dbReference type="ChEBI" id="CHEBI:29985"/>
    </ligand>
</feature>
<feature type="transmembrane region" description="Helical" evidence="17">
    <location>
        <begin position="449"/>
        <end position="473"/>
    </location>
</feature>
<dbReference type="Gene3D" id="3.40.190.10">
    <property type="entry name" value="Periplasmic binding protein-like II"/>
    <property type="match status" value="1"/>
</dbReference>
<feature type="region of interest" description="Disordered" evidence="16">
    <location>
        <begin position="507"/>
        <end position="543"/>
    </location>
</feature>
<evidence type="ECO:0000256" key="15">
    <source>
        <dbReference type="PIRSR" id="PIRSR601508-2"/>
    </source>
</evidence>
<evidence type="ECO:0000256" key="1">
    <source>
        <dbReference type="ARBA" id="ARBA00004651"/>
    </source>
</evidence>
<evidence type="ECO:0000256" key="9">
    <source>
        <dbReference type="ARBA" id="ARBA00023136"/>
    </source>
</evidence>
<evidence type="ECO:0000256" key="3">
    <source>
        <dbReference type="ARBA" id="ARBA00022448"/>
    </source>
</evidence>
<dbReference type="SUPFAM" id="SSF53850">
    <property type="entry name" value="Periplasmic binding protein-like II"/>
    <property type="match status" value="1"/>
</dbReference>
<feature type="domain" description="Ionotropic glutamate receptor L-glutamate and glycine-binding" evidence="19">
    <location>
        <begin position="95"/>
        <end position="137"/>
    </location>
</feature>
<feature type="binding site" evidence="14">
    <location>
        <position position="146"/>
    </location>
    <ligand>
        <name>L-glutamate</name>
        <dbReference type="ChEBI" id="CHEBI:29985"/>
    </ligand>
</feature>
<feature type="binding site" evidence="14">
    <location>
        <position position="341"/>
    </location>
    <ligand>
        <name>L-glutamate</name>
        <dbReference type="ChEBI" id="CHEBI:29985"/>
    </ligand>
</feature>
<dbReference type="GO" id="GO:0005886">
    <property type="term" value="C:plasma membrane"/>
    <property type="evidence" value="ECO:0007669"/>
    <property type="project" value="UniProtKB-SubCell"/>
</dbReference>
<evidence type="ECO:0000256" key="14">
    <source>
        <dbReference type="PIRSR" id="PIRSR601508-1"/>
    </source>
</evidence>
<evidence type="ECO:0000256" key="5">
    <source>
        <dbReference type="ARBA" id="ARBA00022692"/>
    </source>
</evidence>
<evidence type="ECO:0000256" key="17">
    <source>
        <dbReference type="SAM" id="Phobius"/>
    </source>
</evidence>
<comment type="subcellular location">
    <subcellularLocation>
        <location evidence="1">Cell membrane</location>
        <topology evidence="1">Multi-pass membrane protein</topology>
    </subcellularLocation>
</comment>
<feature type="domain" description="Ionotropic glutamate receptor C-terminal" evidence="18">
    <location>
        <begin position="92"/>
        <end position="415"/>
    </location>
</feature>
<evidence type="ECO:0000259" key="18">
    <source>
        <dbReference type="SMART" id="SM00079"/>
    </source>
</evidence>
<keyword evidence="10" id="KW-0675">Receptor</keyword>
<evidence type="ECO:0000256" key="7">
    <source>
        <dbReference type="ARBA" id="ARBA00023054"/>
    </source>
</evidence>
<evidence type="ECO:0000256" key="8">
    <source>
        <dbReference type="ARBA" id="ARBA00023065"/>
    </source>
</evidence>
<name>A0A0D6LP99_9BILA</name>
<keyword evidence="11" id="KW-0325">Glycoprotein</keyword>
<protein>
    <submittedName>
        <fullName evidence="20">Ligand-gated ion channel</fullName>
    </submittedName>
</protein>
<evidence type="ECO:0000256" key="10">
    <source>
        <dbReference type="ARBA" id="ARBA00023170"/>
    </source>
</evidence>
<organism evidence="20 21">
    <name type="scientific">Ancylostoma ceylanicum</name>
    <dbReference type="NCBI Taxonomy" id="53326"/>
    <lineage>
        <taxon>Eukaryota</taxon>
        <taxon>Metazoa</taxon>
        <taxon>Ecdysozoa</taxon>
        <taxon>Nematoda</taxon>
        <taxon>Chromadorea</taxon>
        <taxon>Rhabditida</taxon>
        <taxon>Rhabditina</taxon>
        <taxon>Rhabditomorpha</taxon>
        <taxon>Strongyloidea</taxon>
        <taxon>Ancylostomatidae</taxon>
        <taxon>Ancylostomatinae</taxon>
        <taxon>Ancylostoma</taxon>
    </lineage>
</organism>
<evidence type="ECO:0000259" key="19">
    <source>
        <dbReference type="SMART" id="SM00918"/>
    </source>
</evidence>
<dbReference type="SMART" id="SM00079">
    <property type="entry name" value="PBPe"/>
    <property type="match status" value="1"/>
</dbReference>
<evidence type="ECO:0000313" key="21">
    <source>
        <dbReference type="Proteomes" id="UP000054495"/>
    </source>
</evidence>
<dbReference type="Gene3D" id="1.10.287.70">
    <property type="match status" value="1"/>
</dbReference>
<keyword evidence="3" id="KW-0813">Transport</keyword>
<evidence type="ECO:0000313" key="20">
    <source>
        <dbReference type="EMBL" id="EPB73704.1"/>
    </source>
</evidence>
<keyword evidence="13" id="KW-0407">Ion channel</keyword>
<dbReference type="PANTHER" id="PTHR18966">
    <property type="entry name" value="IONOTROPIC GLUTAMATE RECEPTOR"/>
    <property type="match status" value="1"/>
</dbReference>
<feature type="binding site" evidence="14">
    <location>
        <position position="148"/>
    </location>
    <ligand>
        <name>L-glutamate</name>
        <dbReference type="ChEBI" id="CHEBI:29985"/>
    </ligand>
</feature>
<comment type="similarity">
    <text evidence="2">Belongs to the glutamate-gated ion channel (TC 1.A.10.1) family.</text>
</comment>
<dbReference type="SMART" id="SM00918">
    <property type="entry name" value="Lig_chan-Glu_bd"/>
    <property type="match status" value="1"/>
</dbReference>
<feature type="compositionally biased region" description="Polar residues" evidence="16">
    <location>
        <begin position="525"/>
        <end position="543"/>
    </location>
</feature>
<dbReference type="InterPro" id="IPR001508">
    <property type="entry name" value="Iono_Glu_rcpt_met"/>
</dbReference>
<dbReference type="GO" id="GO:0043226">
    <property type="term" value="C:organelle"/>
    <property type="evidence" value="ECO:0007669"/>
    <property type="project" value="UniProtKB-ARBA"/>
</dbReference>
<reference evidence="20 21" key="1">
    <citation type="submission" date="2013-05" db="EMBL/GenBank/DDBJ databases">
        <title>Draft genome of the parasitic nematode Anyclostoma ceylanicum.</title>
        <authorList>
            <person name="Mitreva M."/>
        </authorList>
    </citation>
    <scope>NUCLEOTIDE SEQUENCE [LARGE SCALE GENOMIC DNA]</scope>
</reference>
<dbReference type="Proteomes" id="UP000054495">
    <property type="component" value="Unassembled WGS sequence"/>
</dbReference>
<dbReference type="InterPro" id="IPR019594">
    <property type="entry name" value="Glu/Gly-bd"/>
</dbReference>
<keyword evidence="21" id="KW-1185">Reference proteome</keyword>
<dbReference type="EMBL" id="KE124975">
    <property type="protein sequence ID" value="EPB73704.1"/>
    <property type="molecule type" value="Genomic_DNA"/>
</dbReference>
<dbReference type="Pfam" id="PF10613">
    <property type="entry name" value="Lig_chan-Glu_bd"/>
    <property type="match status" value="1"/>
</dbReference>
<evidence type="ECO:0000256" key="2">
    <source>
        <dbReference type="ARBA" id="ARBA00008685"/>
    </source>
</evidence>
<evidence type="ECO:0000256" key="4">
    <source>
        <dbReference type="ARBA" id="ARBA00022475"/>
    </source>
</evidence>
<dbReference type="InterPro" id="IPR015683">
    <property type="entry name" value="Ionotropic_Glu_rcpt"/>
</dbReference>
<dbReference type="InterPro" id="IPR001320">
    <property type="entry name" value="Iontro_rcpt_C"/>
</dbReference>
<evidence type="ECO:0000256" key="12">
    <source>
        <dbReference type="ARBA" id="ARBA00023286"/>
    </source>
</evidence>
<dbReference type="GO" id="GO:0015276">
    <property type="term" value="F:ligand-gated monoatomic ion channel activity"/>
    <property type="evidence" value="ECO:0007669"/>
    <property type="project" value="InterPro"/>
</dbReference>
<dbReference type="PRINTS" id="PR00177">
    <property type="entry name" value="NMDARECEPTOR"/>
</dbReference>
<keyword evidence="7" id="KW-0175">Coiled coil</keyword>